<name>A0A073KEW0_9BACI</name>
<feature type="domain" description="N-acetyltransferase" evidence="1">
    <location>
        <begin position="3"/>
        <end position="151"/>
    </location>
</feature>
<dbReference type="RefSeq" id="WP_033673603.1">
    <property type="nucleotide sequence ID" value="NZ_JOTM01000003.1"/>
</dbReference>
<dbReference type="EMBL" id="JOTM01000003">
    <property type="protein sequence ID" value="KEK24957.1"/>
    <property type="molecule type" value="Genomic_DNA"/>
</dbReference>
<dbReference type="Proteomes" id="UP000027778">
    <property type="component" value="Unassembled WGS sequence"/>
</dbReference>
<dbReference type="AlphaFoldDB" id="A0A073KEW0"/>
<dbReference type="OrthoDB" id="9127144at2"/>
<evidence type="ECO:0000313" key="2">
    <source>
        <dbReference type="EMBL" id="KEK24957.1"/>
    </source>
</evidence>
<dbReference type="GO" id="GO:0016747">
    <property type="term" value="F:acyltransferase activity, transferring groups other than amino-acyl groups"/>
    <property type="evidence" value="ECO:0007669"/>
    <property type="project" value="InterPro"/>
</dbReference>
<dbReference type="Pfam" id="PF00583">
    <property type="entry name" value="Acetyltransf_1"/>
    <property type="match status" value="1"/>
</dbReference>
<dbReference type="InterPro" id="IPR000182">
    <property type="entry name" value="GNAT_dom"/>
</dbReference>
<comment type="caution">
    <text evidence="2">The sequence shown here is derived from an EMBL/GenBank/DDBJ whole genome shotgun (WGS) entry which is preliminary data.</text>
</comment>
<dbReference type="Gene3D" id="1.10.287.900">
    <property type="entry name" value="The crystal structure of the spermine/spermidine acetyltransferase from enterococcus faecali"/>
    <property type="match status" value="1"/>
</dbReference>
<organism evidence="2 3">
    <name type="scientific">Bacillus gaemokensis</name>
    <dbReference type="NCBI Taxonomy" id="574375"/>
    <lineage>
        <taxon>Bacteria</taxon>
        <taxon>Bacillati</taxon>
        <taxon>Bacillota</taxon>
        <taxon>Bacilli</taxon>
        <taxon>Bacillales</taxon>
        <taxon>Bacillaceae</taxon>
        <taxon>Bacillus</taxon>
        <taxon>Bacillus cereus group</taxon>
    </lineage>
</organism>
<protein>
    <submittedName>
        <fullName evidence="2">Spermidine acetyltransferase</fullName>
    </submittedName>
</protein>
<dbReference type="InterPro" id="IPR016181">
    <property type="entry name" value="Acyl_CoA_acyltransferase"/>
</dbReference>
<gene>
    <name evidence="2" type="ORF">BAGA_17775</name>
</gene>
<proteinExistence type="predicted"/>
<dbReference type="eggNOG" id="COG0456">
    <property type="taxonomic scope" value="Bacteria"/>
</dbReference>
<dbReference type="PROSITE" id="PS51186">
    <property type="entry name" value="GNAT"/>
    <property type="match status" value="1"/>
</dbReference>
<dbReference type="CDD" id="cd04301">
    <property type="entry name" value="NAT_SF"/>
    <property type="match status" value="1"/>
</dbReference>
<dbReference type="SUPFAM" id="SSF55729">
    <property type="entry name" value="Acyl-CoA N-acyltransferases (Nat)"/>
    <property type="match status" value="1"/>
</dbReference>
<evidence type="ECO:0000259" key="1">
    <source>
        <dbReference type="PROSITE" id="PS51186"/>
    </source>
</evidence>
<sequence length="156" mass="17923">MNLHICEVTATNWRSVAALDVAKEQQQFIESNAFSLAESLYEENGTSVGLYDEEKLVGYAMYGWYSAKDDSVWLDRFMIDHHFQGNGYAKRFLHLLIQYLQQKFQCKKIYLSLHPENKLAMKLYESFGFHLTGDIDDDGPVVGVVMKLLIDKSVSL</sequence>
<reference evidence="2 3" key="1">
    <citation type="submission" date="2014-06" db="EMBL/GenBank/DDBJ databases">
        <title>Draft genome sequence of Bacillus gaemokensis JCM 15801 (MCCC 1A00707).</title>
        <authorList>
            <person name="Lai Q."/>
            <person name="Liu Y."/>
            <person name="Shao Z."/>
        </authorList>
    </citation>
    <scope>NUCLEOTIDE SEQUENCE [LARGE SCALE GENOMIC DNA]</scope>
    <source>
        <strain evidence="2 3">JCM 15801</strain>
    </source>
</reference>
<dbReference type="Gene3D" id="3.40.630.30">
    <property type="match status" value="1"/>
</dbReference>
<dbReference type="STRING" id="574375.AZF08_11195"/>
<dbReference type="InterPro" id="IPR027455">
    <property type="entry name" value="Sper_AcTfrase_N"/>
</dbReference>
<keyword evidence="3" id="KW-1185">Reference proteome</keyword>
<evidence type="ECO:0000313" key="3">
    <source>
        <dbReference type="Proteomes" id="UP000027778"/>
    </source>
</evidence>
<accession>A0A073KEW0</accession>
<keyword evidence="2" id="KW-0808">Transferase</keyword>
<dbReference type="PANTHER" id="PTHR43617">
    <property type="entry name" value="L-AMINO ACID N-ACETYLTRANSFERASE"/>
    <property type="match status" value="1"/>
</dbReference>
<dbReference type="InterPro" id="IPR050276">
    <property type="entry name" value="MshD_Acetyltransferase"/>
</dbReference>